<dbReference type="AlphaFoldDB" id="A0A7Y0X8U5"/>
<evidence type="ECO:0000256" key="1">
    <source>
        <dbReference type="ARBA" id="ARBA00010333"/>
    </source>
</evidence>
<feature type="non-terminal residue" evidence="4">
    <location>
        <position position="109"/>
    </location>
</feature>
<feature type="non-terminal residue" evidence="4">
    <location>
        <position position="1"/>
    </location>
</feature>
<dbReference type="Pfam" id="PF00497">
    <property type="entry name" value="SBP_bac_3"/>
    <property type="match status" value="1"/>
</dbReference>
<dbReference type="EMBL" id="JABCLD010002146">
    <property type="protein sequence ID" value="NMU29450.1"/>
    <property type="molecule type" value="Genomic_DNA"/>
</dbReference>
<dbReference type="InterPro" id="IPR001638">
    <property type="entry name" value="Solute-binding_3/MltF_N"/>
</dbReference>
<dbReference type="SUPFAM" id="SSF53850">
    <property type="entry name" value="Periplasmic binding protein-like II"/>
    <property type="match status" value="1"/>
</dbReference>
<organism evidence="4 5">
    <name type="scientific">Vibrio parahaemolyticus</name>
    <dbReference type="NCBI Taxonomy" id="670"/>
    <lineage>
        <taxon>Bacteria</taxon>
        <taxon>Pseudomonadati</taxon>
        <taxon>Pseudomonadota</taxon>
        <taxon>Gammaproteobacteria</taxon>
        <taxon>Vibrionales</taxon>
        <taxon>Vibrionaceae</taxon>
        <taxon>Vibrio</taxon>
    </lineage>
</organism>
<evidence type="ECO:0000313" key="4">
    <source>
        <dbReference type="EMBL" id="NMU29450.1"/>
    </source>
</evidence>
<feature type="domain" description="Solute-binding protein family 3/N-terminal" evidence="3">
    <location>
        <begin position="6"/>
        <end position="81"/>
    </location>
</feature>
<name>A0A7Y0X8U5_VIBPH</name>
<keyword evidence="2" id="KW-0732">Signal</keyword>
<protein>
    <submittedName>
        <fullName evidence="4">Transporter substrate-binding domain-containing protein</fullName>
    </submittedName>
</protein>
<proteinExistence type="inferred from homology"/>
<reference evidence="4 5" key="1">
    <citation type="submission" date="2020-04" db="EMBL/GenBank/DDBJ databases">
        <title>Whole-genome sequencing of Vibrio spp. from China reveals different genetic environments of blaCTX-M-14 among diverse lineages.</title>
        <authorList>
            <person name="Zheng Z."/>
            <person name="Ye L."/>
            <person name="Chen S."/>
        </authorList>
    </citation>
    <scope>NUCLEOTIDE SEQUENCE [LARGE SCALE GENOMIC DNA]</scope>
    <source>
        <strain evidence="4 5">Vb0574</strain>
    </source>
</reference>
<dbReference type="Proteomes" id="UP000555836">
    <property type="component" value="Unassembled WGS sequence"/>
</dbReference>
<evidence type="ECO:0000259" key="3">
    <source>
        <dbReference type="Pfam" id="PF00497"/>
    </source>
</evidence>
<evidence type="ECO:0000313" key="5">
    <source>
        <dbReference type="Proteomes" id="UP000555836"/>
    </source>
</evidence>
<sequence>RKLKPKLNVQIIPVARDQLLPALENGSGDLAVANLTITDTRKQKVEFSSPILTGIQEWVVTNKSTPAMTKIEQLSGKEIWVRASSSYFESIQTLNKKLNKKGLPPVIVH</sequence>
<dbReference type="PANTHER" id="PTHR35936:SF34">
    <property type="entry name" value="ABC TRANSPORTER EXTRACELLULAR-BINDING PROTEIN YCKB-RELATED"/>
    <property type="match status" value="1"/>
</dbReference>
<dbReference type="PANTHER" id="PTHR35936">
    <property type="entry name" value="MEMBRANE-BOUND LYTIC MUREIN TRANSGLYCOSYLASE F"/>
    <property type="match status" value="1"/>
</dbReference>
<dbReference type="Gene3D" id="3.40.190.10">
    <property type="entry name" value="Periplasmic binding protein-like II"/>
    <property type="match status" value="2"/>
</dbReference>
<evidence type="ECO:0000256" key="2">
    <source>
        <dbReference type="ARBA" id="ARBA00022729"/>
    </source>
</evidence>
<comment type="similarity">
    <text evidence="1">Belongs to the bacterial solute-binding protein 3 family.</text>
</comment>
<gene>
    <name evidence="4" type="ORF">HKB21_27975</name>
</gene>
<accession>A0A7Y0X8U5</accession>
<comment type="caution">
    <text evidence="4">The sequence shown here is derived from an EMBL/GenBank/DDBJ whole genome shotgun (WGS) entry which is preliminary data.</text>
</comment>